<evidence type="ECO:0000256" key="2">
    <source>
        <dbReference type="ARBA" id="ARBA00022857"/>
    </source>
</evidence>
<dbReference type="GO" id="GO:0048038">
    <property type="term" value="F:quinone binding"/>
    <property type="evidence" value="ECO:0007669"/>
    <property type="project" value="TreeGrafter"/>
</dbReference>
<dbReference type="Proteomes" id="UP001219355">
    <property type="component" value="Chromosome 1"/>
</dbReference>
<evidence type="ECO:0000313" key="6">
    <source>
        <dbReference type="Proteomes" id="UP001219355"/>
    </source>
</evidence>
<name>A0AAF0DE67_9EURO</name>
<dbReference type="PANTHER" id="PTHR42760:SF133">
    <property type="entry name" value="3-OXOACYL-[ACYL-CARRIER-PROTEIN] REDUCTASE"/>
    <property type="match status" value="1"/>
</dbReference>
<dbReference type="PROSITE" id="PS00061">
    <property type="entry name" value="ADH_SHORT"/>
    <property type="match status" value="1"/>
</dbReference>
<keyword evidence="2" id="KW-0521">NADP</keyword>
<dbReference type="PRINTS" id="PR00081">
    <property type="entry name" value="GDHRDH"/>
</dbReference>
<gene>
    <name evidence="5" type="ORF">PRK78_002335</name>
</gene>
<comment type="similarity">
    <text evidence="1">Belongs to the short-chain dehydrogenases/reductases (SDR) family.</text>
</comment>
<feature type="region of interest" description="Disordered" evidence="4">
    <location>
        <begin position="287"/>
        <end position="313"/>
    </location>
</feature>
<keyword evidence="3 5" id="KW-0560">Oxidoreductase</keyword>
<dbReference type="GO" id="GO:0004316">
    <property type="term" value="F:3-oxoacyl-[acyl-carrier-protein] reductase (NADPH) activity"/>
    <property type="evidence" value="ECO:0007669"/>
    <property type="project" value="UniProtKB-EC"/>
</dbReference>
<dbReference type="InterPro" id="IPR020904">
    <property type="entry name" value="Sc_DH/Rdtase_CS"/>
</dbReference>
<dbReference type="EMBL" id="CP120627">
    <property type="protein sequence ID" value="WEW56880.1"/>
    <property type="molecule type" value="Genomic_DNA"/>
</dbReference>
<accession>A0AAF0DE67</accession>
<evidence type="ECO:0000313" key="5">
    <source>
        <dbReference type="EMBL" id="WEW56880.1"/>
    </source>
</evidence>
<keyword evidence="6" id="KW-1185">Reference proteome</keyword>
<sequence length="516" mass="55886">MFAKKGNSPTSYFQRHIDQIRLRRNYLFSQGDKHIVVSIAIEIMAQIGQREGQTSWVQHAPYCARNTSGTSRNHKFEAIVGSESNELGRVRLIEHLTFEGAREKGAWGSDKRGVGYKRERGLWAEREERERKHQQLRAAALKATQPGAYIQSLAPNCRIQRLSFCRGLTNDSSPHSGSSPNRGRLERTTCMITGGSSGIGFAIAQRMLHEGAEKVILVGRSEERLNNAARRLGQSIPPRLVEKQAKSEPEEAVVVAVKGPERKAPTTESSGWGSFGVKRAKTRLESGSSFGEKTSLINPSANVSQPPSAPGTVSVDDRLSLMVGDVGSPSFWSEDAKTAMDQVNILVNAAGVSYSSLLPFAKDEAISEMLNTNLQGTILACRAMTSRLLRRPPSSDNGILNCIINISSLHAVKGGIGAATYASTKAGVIALTRAIAAEASTSRQGAKLRANVVVPGYIETKMLDELSPQVREEARLSVPLQRFGTCEEVADAVLFLATNQYANNCVLNIDGGLSAL</sequence>
<dbReference type="Gene3D" id="3.40.50.720">
    <property type="entry name" value="NAD(P)-binding Rossmann-like Domain"/>
    <property type="match status" value="2"/>
</dbReference>
<dbReference type="PANTHER" id="PTHR42760">
    <property type="entry name" value="SHORT-CHAIN DEHYDROGENASES/REDUCTASES FAMILY MEMBER"/>
    <property type="match status" value="1"/>
</dbReference>
<dbReference type="SUPFAM" id="SSF51735">
    <property type="entry name" value="NAD(P)-binding Rossmann-fold domains"/>
    <property type="match status" value="1"/>
</dbReference>
<dbReference type="EC" id="1.1.1.100" evidence="5"/>
<dbReference type="InterPro" id="IPR002347">
    <property type="entry name" value="SDR_fam"/>
</dbReference>
<dbReference type="GO" id="GO:0006633">
    <property type="term" value="P:fatty acid biosynthetic process"/>
    <property type="evidence" value="ECO:0007669"/>
    <property type="project" value="TreeGrafter"/>
</dbReference>
<dbReference type="InterPro" id="IPR036291">
    <property type="entry name" value="NAD(P)-bd_dom_sf"/>
</dbReference>
<protein>
    <submittedName>
        <fullName evidence="5">3-oxoacyl-acyl carrier protein reductase</fullName>
        <ecNumber evidence="5">1.1.1.100</ecNumber>
    </submittedName>
</protein>
<dbReference type="Pfam" id="PF13561">
    <property type="entry name" value="adh_short_C2"/>
    <property type="match status" value="1"/>
</dbReference>
<dbReference type="Pfam" id="PF00106">
    <property type="entry name" value="adh_short"/>
    <property type="match status" value="1"/>
</dbReference>
<proteinExistence type="inferred from homology"/>
<organism evidence="5 6">
    <name type="scientific">Emydomyces testavorans</name>
    <dbReference type="NCBI Taxonomy" id="2070801"/>
    <lineage>
        <taxon>Eukaryota</taxon>
        <taxon>Fungi</taxon>
        <taxon>Dikarya</taxon>
        <taxon>Ascomycota</taxon>
        <taxon>Pezizomycotina</taxon>
        <taxon>Eurotiomycetes</taxon>
        <taxon>Eurotiomycetidae</taxon>
        <taxon>Onygenales</taxon>
        <taxon>Nannizziopsiaceae</taxon>
        <taxon>Emydomyces</taxon>
    </lineage>
</organism>
<evidence type="ECO:0000256" key="1">
    <source>
        <dbReference type="ARBA" id="ARBA00006484"/>
    </source>
</evidence>
<dbReference type="PRINTS" id="PR00080">
    <property type="entry name" value="SDRFAMILY"/>
</dbReference>
<dbReference type="AlphaFoldDB" id="A0AAF0DE67"/>
<reference evidence="5" key="1">
    <citation type="submission" date="2023-03" db="EMBL/GenBank/DDBJ databases">
        <title>Emydomyces testavorans Genome Sequence.</title>
        <authorList>
            <person name="Hoyer L."/>
        </authorList>
    </citation>
    <scope>NUCLEOTIDE SEQUENCE</scope>
    <source>
        <strain evidence="5">16-2883</strain>
    </source>
</reference>
<evidence type="ECO:0000256" key="3">
    <source>
        <dbReference type="ARBA" id="ARBA00023002"/>
    </source>
</evidence>
<evidence type="ECO:0000256" key="4">
    <source>
        <dbReference type="SAM" id="MobiDB-lite"/>
    </source>
</evidence>
<feature type="compositionally biased region" description="Polar residues" evidence="4">
    <location>
        <begin position="287"/>
        <end position="306"/>
    </location>
</feature>